<protein>
    <submittedName>
        <fullName evidence="6">DUF1232 domain-containing protein</fullName>
    </submittedName>
</protein>
<evidence type="ECO:0000313" key="7">
    <source>
        <dbReference type="Proteomes" id="UP000620670"/>
    </source>
</evidence>
<evidence type="ECO:0000256" key="3">
    <source>
        <dbReference type="ARBA" id="ARBA00022989"/>
    </source>
</evidence>
<gene>
    <name evidence="6" type="ORF">JAO75_14270</name>
</gene>
<comment type="subcellular location">
    <subcellularLocation>
        <location evidence="1">Endomembrane system</location>
        <topology evidence="1">Multi-pass membrane protein</topology>
    </subcellularLocation>
</comment>
<dbReference type="InterPro" id="IPR010652">
    <property type="entry name" value="DUF1232"/>
</dbReference>
<name>A0ABS0Y3G0_9HYPH</name>
<reference evidence="7" key="1">
    <citation type="submission" date="2020-12" db="EMBL/GenBank/DDBJ databases">
        <title>Hymenobacter sp.</title>
        <authorList>
            <person name="Kim M.K."/>
        </authorList>
    </citation>
    <scope>NUCLEOTIDE SEQUENCE [LARGE SCALE GENOMIC DNA]</scope>
    <source>
        <strain evidence="7">BT325</strain>
    </source>
</reference>
<keyword evidence="3" id="KW-1133">Transmembrane helix</keyword>
<comment type="caution">
    <text evidence="6">The sequence shown here is derived from an EMBL/GenBank/DDBJ whole genome shotgun (WGS) entry which is preliminary data.</text>
</comment>
<dbReference type="RefSeq" id="WP_199049810.1">
    <property type="nucleotide sequence ID" value="NZ_JAELXT010000014.1"/>
</dbReference>
<dbReference type="InterPro" id="IPR016983">
    <property type="entry name" value="UCP031804"/>
</dbReference>
<evidence type="ECO:0000313" key="6">
    <source>
        <dbReference type="EMBL" id="MBJ6126570.1"/>
    </source>
</evidence>
<feature type="domain" description="DUF1232" evidence="5">
    <location>
        <begin position="64"/>
        <end position="99"/>
    </location>
</feature>
<accession>A0ABS0Y3G0</accession>
<dbReference type="Proteomes" id="UP000620670">
    <property type="component" value="Unassembled WGS sequence"/>
</dbReference>
<keyword evidence="2" id="KW-0812">Transmembrane</keyword>
<evidence type="ECO:0000256" key="4">
    <source>
        <dbReference type="ARBA" id="ARBA00023136"/>
    </source>
</evidence>
<evidence type="ECO:0000259" key="5">
    <source>
        <dbReference type="Pfam" id="PF06803"/>
    </source>
</evidence>
<keyword evidence="7" id="KW-1185">Reference proteome</keyword>
<dbReference type="PIRSF" id="PIRSF031804">
    <property type="entry name" value="UCP031804"/>
    <property type="match status" value="1"/>
</dbReference>
<proteinExistence type="predicted"/>
<dbReference type="Pfam" id="PF06803">
    <property type="entry name" value="DUF1232"/>
    <property type="match status" value="1"/>
</dbReference>
<keyword evidence="4" id="KW-0472">Membrane</keyword>
<organism evidence="6 7">
    <name type="scientific">Microvirga splendida</name>
    <dbReference type="NCBI Taxonomy" id="2795727"/>
    <lineage>
        <taxon>Bacteria</taxon>
        <taxon>Pseudomonadati</taxon>
        <taxon>Pseudomonadota</taxon>
        <taxon>Alphaproteobacteria</taxon>
        <taxon>Hyphomicrobiales</taxon>
        <taxon>Methylobacteriaceae</taxon>
        <taxon>Microvirga</taxon>
    </lineage>
</organism>
<dbReference type="EMBL" id="JAELXT010000014">
    <property type="protein sequence ID" value="MBJ6126570.1"/>
    <property type="molecule type" value="Genomic_DNA"/>
</dbReference>
<evidence type="ECO:0000256" key="1">
    <source>
        <dbReference type="ARBA" id="ARBA00004127"/>
    </source>
</evidence>
<sequence>MSEPFVKPFTKAEMEAMREATRDEEGLKRRFWEKLKRVAGKIPFAEDLVAAFYCATDPSTPSRVKLILIGAIAYFVFPTDAITDLLPLIGFADDAAVLAAAITQVAGSITEEHREKARTTLAETQGKA</sequence>
<evidence type="ECO:0000256" key="2">
    <source>
        <dbReference type="ARBA" id="ARBA00022692"/>
    </source>
</evidence>